<feature type="compositionally biased region" description="Low complexity" evidence="1">
    <location>
        <begin position="233"/>
        <end position="242"/>
    </location>
</feature>
<feature type="compositionally biased region" description="Polar residues" evidence="1">
    <location>
        <begin position="251"/>
        <end position="266"/>
    </location>
</feature>
<feature type="compositionally biased region" description="Polar residues" evidence="1">
    <location>
        <begin position="382"/>
        <end position="392"/>
    </location>
</feature>
<comment type="caution">
    <text evidence="2">The sequence shown here is derived from an EMBL/GenBank/DDBJ whole genome shotgun (WGS) entry which is preliminary data.</text>
</comment>
<feature type="compositionally biased region" description="Pro residues" evidence="1">
    <location>
        <begin position="69"/>
        <end position="92"/>
    </location>
</feature>
<feature type="region of interest" description="Disordered" evidence="1">
    <location>
        <begin position="315"/>
        <end position="366"/>
    </location>
</feature>
<name>A0A8H6YW06_9AGAR</name>
<evidence type="ECO:0000313" key="2">
    <source>
        <dbReference type="EMBL" id="KAF7365346.1"/>
    </source>
</evidence>
<feature type="region of interest" description="Disordered" evidence="1">
    <location>
        <begin position="382"/>
        <end position="423"/>
    </location>
</feature>
<feature type="compositionally biased region" description="Low complexity" evidence="1">
    <location>
        <begin position="127"/>
        <end position="156"/>
    </location>
</feature>
<sequence length="875" mass="94235">MQTESELKKLTVPQLKSLCKERRITGYSKLGKDAIIHKLLGIATPAAPTSAQAATPAPENNTTVQTLLPSPPTPDPPSSRPSLPTPALPDAPIPAQSSSLNPTPDTSTSARTNVKSAPKSRPKKAKNPPASQSSQSTSDAQHPSSSTLTASSPTTSQLILAADTSIPAHVDAKSAPKPRPKKRKNPPSARGDAWLSASFPSFWHSRFFDVDRSSYFLPTSSSTPDTEHSAPHSDTTSSTLTAPSPPDQMPDASTSQPAPPDTSTSARVVAEPALKPRPKKRKNPLTSQDSLPTESSPSDHVFKVPALPQRLTQDFTSTPASTATTLTSSAASSSKKKKKAADKFTASTSDSSSTAAAPKKRKTVPTSSDVIAIPVLPIVNTSTRNIPSTSATEPPPKITKRPSGLVPIDAPPTKKQKVSSLLPTSDAPVVSKNLLPKPAAPPIHSTVVFQDVVTLPQPKPKRFVPLSVPRPCIIWISPAFPPSPSLTPITLPPKKSERKHVPRLSLLLSSVADEDLRNCVFASRVFRYAVYLSASSRLARDFAGKRLSLVLAKYPQATTNMWPYLKLRRQEVSSRKLEYSASFLGRVLPFPFSGGTNNTCPISERLWCSPDHERQIVIALRFLLARLFFQVSVGGSGKDGKGWNEGQIVDAQELVKDEVWAITVRRSASSTESFYVLEPTCEPLTAIPNSTGSAVPVRADWAAYIAHRTSSASIPVPRLLDCLSWTNHEEYERGISRLWLKRMEGEGATGQMKRVVAERYILACVVANSLSGRYMSATQMAQDFAGLPDVVPVRVAASPKVNLFLPAHHHVESLHFTASSRALHDALAIVQTPGRIYYVLRDNGMQVGCEEEGVAEIWMDILGCDNAGVTVAARK</sequence>
<reference evidence="2" key="1">
    <citation type="submission" date="2020-05" db="EMBL/GenBank/DDBJ databases">
        <title>Mycena genomes resolve the evolution of fungal bioluminescence.</title>
        <authorList>
            <person name="Tsai I.J."/>
        </authorList>
    </citation>
    <scope>NUCLEOTIDE SEQUENCE</scope>
    <source>
        <strain evidence="2">CCC161011</strain>
    </source>
</reference>
<proteinExistence type="predicted"/>
<feature type="region of interest" description="Disordered" evidence="1">
    <location>
        <begin position="214"/>
        <end position="301"/>
    </location>
</feature>
<protein>
    <recommendedName>
        <fullName evidence="4">Rho termination factor N-terminal domain-containing protein</fullName>
    </recommendedName>
</protein>
<evidence type="ECO:0000256" key="1">
    <source>
        <dbReference type="SAM" id="MobiDB-lite"/>
    </source>
</evidence>
<feature type="compositionally biased region" description="Low complexity" evidence="1">
    <location>
        <begin position="343"/>
        <end position="357"/>
    </location>
</feature>
<organism evidence="2 3">
    <name type="scientific">Mycena venus</name>
    <dbReference type="NCBI Taxonomy" id="2733690"/>
    <lineage>
        <taxon>Eukaryota</taxon>
        <taxon>Fungi</taxon>
        <taxon>Dikarya</taxon>
        <taxon>Basidiomycota</taxon>
        <taxon>Agaricomycotina</taxon>
        <taxon>Agaricomycetes</taxon>
        <taxon>Agaricomycetidae</taxon>
        <taxon>Agaricales</taxon>
        <taxon>Marasmiineae</taxon>
        <taxon>Mycenaceae</taxon>
        <taxon>Mycena</taxon>
    </lineage>
</organism>
<dbReference type="Proteomes" id="UP000620124">
    <property type="component" value="Unassembled WGS sequence"/>
</dbReference>
<feature type="compositionally biased region" description="Low complexity" evidence="1">
    <location>
        <begin position="47"/>
        <end position="58"/>
    </location>
</feature>
<feature type="compositionally biased region" description="Basic residues" evidence="1">
    <location>
        <begin position="176"/>
        <end position="185"/>
    </location>
</feature>
<feature type="compositionally biased region" description="Low complexity" evidence="1">
    <location>
        <begin position="316"/>
        <end position="333"/>
    </location>
</feature>
<evidence type="ECO:0000313" key="3">
    <source>
        <dbReference type="Proteomes" id="UP000620124"/>
    </source>
</evidence>
<dbReference type="EMBL" id="JACAZI010000003">
    <property type="protein sequence ID" value="KAF7365346.1"/>
    <property type="molecule type" value="Genomic_DNA"/>
</dbReference>
<feature type="region of interest" description="Disordered" evidence="1">
    <location>
        <begin position="47"/>
        <end position="194"/>
    </location>
</feature>
<feature type="compositionally biased region" description="Polar residues" evidence="1">
    <location>
        <begin position="284"/>
        <end position="298"/>
    </location>
</feature>
<dbReference type="OrthoDB" id="2368680at2759"/>
<gene>
    <name evidence="2" type="ORF">MVEN_00406600</name>
</gene>
<feature type="compositionally biased region" description="Polar residues" evidence="1">
    <location>
        <begin position="95"/>
        <end position="114"/>
    </location>
</feature>
<evidence type="ECO:0008006" key="4">
    <source>
        <dbReference type="Google" id="ProtNLM"/>
    </source>
</evidence>
<dbReference type="AlphaFoldDB" id="A0A8H6YW06"/>
<accession>A0A8H6YW06</accession>
<keyword evidence="3" id="KW-1185">Reference proteome</keyword>